<protein>
    <submittedName>
        <fullName evidence="1">Uncharacterized protein</fullName>
    </submittedName>
</protein>
<proteinExistence type="predicted"/>
<evidence type="ECO:0000313" key="2">
    <source>
        <dbReference type="Proteomes" id="UP000477010"/>
    </source>
</evidence>
<gene>
    <name evidence="1" type="ORF">GKD85_02605</name>
</gene>
<dbReference type="AlphaFoldDB" id="A0A6L5TDV5"/>
<dbReference type="EMBL" id="WKQE01000002">
    <property type="protein sequence ID" value="MSC79722.1"/>
    <property type="molecule type" value="Genomic_DNA"/>
</dbReference>
<comment type="caution">
    <text evidence="1">The sequence shown here is derived from an EMBL/GenBank/DDBJ whole genome shotgun (WGS) entry which is preliminary data.</text>
</comment>
<name>A0A6L5TDV5_9FIRM</name>
<dbReference type="RefSeq" id="WP_015538288.1">
    <property type="nucleotide sequence ID" value="NZ_WKPZ01000004.1"/>
</dbReference>
<organism evidence="1 2">
    <name type="scientific">Faecalibacterium prausnitzii</name>
    <dbReference type="NCBI Taxonomy" id="853"/>
    <lineage>
        <taxon>Bacteria</taxon>
        <taxon>Bacillati</taxon>
        <taxon>Bacillota</taxon>
        <taxon>Clostridia</taxon>
        <taxon>Eubacteriales</taxon>
        <taxon>Oscillospiraceae</taxon>
        <taxon>Faecalibacterium</taxon>
    </lineage>
</organism>
<reference evidence="1 2" key="1">
    <citation type="journal article" date="2019" name="Nat. Med.">
        <title>A library of human gut bacterial isolates paired with longitudinal multiomics data enables mechanistic microbiome research.</title>
        <authorList>
            <person name="Poyet M."/>
            <person name="Groussin M."/>
            <person name="Gibbons S.M."/>
            <person name="Avila-Pacheco J."/>
            <person name="Jiang X."/>
            <person name="Kearney S.M."/>
            <person name="Perrotta A.R."/>
            <person name="Berdy B."/>
            <person name="Zhao S."/>
            <person name="Lieberman T.D."/>
            <person name="Swanson P.K."/>
            <person name="Smith M."/>
            <person name="Roesemann S."/>
            <person name="Alexander J.E."/>
            <person name="Rich S.A."/>
            <person name="Livny J."/>
            <person name="Vlamakis H."/>
            <person name="Clish C."/>
            <person name="Bullock K."/>
            <person name="Deik A."/>
            <person name="Scott J."/>
            <person name="Pierce K.A."/>
            <person name="Xavier R.J."/>
            <person name="Alm E.J."/>
        </authorList>
    </citation>
    <scope>NUCLEOTIDE SEQUENCE [LARGE SCALE GENOMIC DNA]</scope>
    <source>
        <strain evidence="1 2">BIOML-B9</strain>
    </source>
</reference>
<evidence type="ECO:0000313" key="1">
    <source>
        <dbReference type="EMBL" id="MSC79722.1"/>
    </source>
</evidence>
<accession>A0A6L5TDV5</accession>
<dbReference type="Proteomes" id="UP000477010">
    <property type="component" value="Unassembled WGS sequence"/>
</dbReference>
<sequence>MANVKIVRATYLVIDGTTYKLIDEDVPNWAKELLPDKTLKKEGSAADAAATGKRLEKLEGLPYFFYDEAGRLTFDDGQED</sequence>